<feature type="domain" description="Transcription regulator BetR N-terminal" evidence="1">
    <location>
        <begin position="24"/>
        <end position="91"/>
    </location>
</feature>
<dbReference type="InterPro" id="IPR010982">
    <property type="entry name" value="Lambda_DNA-bd_dom_sf"/>
</dbReference>
<evidence type="ECO:0000259" key="1">
    <source>
        <dbReference type="Pfam" id="PF08667"/>
    </source>
</evidence>
<sequence>MGVRGHRVEATVRASVAVVMNATGETLTGLGEVLGLSTALVGRRQRGVTPWTLAELGGLADHWGIPVDCLVAGPTETMAALPAERVAELRQAHGLPLTA</sequence>
<protein>
    <submittedName>
        <fullName evidence="2">Helix-turn-helix domain-containing protein</fullName>
    </submittedName>
</protein>
<evidence type="ECO:0000313" key="2">
    <source>
        <dbReference type="EMBL" id="MDT0347558.1"/>
    </source>
</evidence>
<dbReference type="Pfam" id="PF08667">
    <property type="entry name" value="BetR"/>
    <property type="match status" value="1"/>
</dbReference>
<keyword evidence="3" id="KW-1185">Reference proteome</keyword>
<reference evidence="3" key="1">
    <citation type="submission" date="2023-07" db="EMBL/GenBank/DDBJ databases">
        <title>30 novel species of actinomycetes from the DSMZ collection.</title>
        <authorList>
            <person name="Nouioui I."/>
        </authorList>
    </citation>
    <scope>NUCLEOTIDE SEQUENCE [LARGE SCALE GENOMIC DNA]</scope>
    <source>
        <strain evidence="3">DSM 44938</strain>
    </source>
</reference>
<evidence type="ECO:0000313" key="3">
    <source>
        <dbReference type="Proteomes" id="UP001183246"/>
    </source>
</evidence>
<dbReference type="InterPro" id="IPR013975">
    <property type="entry name" value="Tscrpt_reg_BetR_N"/>
</dbReference>
<comment type="caution">
    <text evidence="2">The sequence shown here is derived from an EMBL/GenBank/DDBJ whole genome shotgun (WGS) entry which is preliminary data.</text>
</comment>
<proteinExistence type="predicted"/>
<dbReference type="EMBL" id="JAVREL010000034">
    <property type="protein sequence ID" value="MDT0347558.1"/>
    <property type="molecule type" value="Genomic_DNA"/>
</dbReference>
<dbReference type="Proteomes" id="UP001183246">
    <property type="component" value="Unassembled WGS sequence"/>
</dbReference>
<organism evidence="2 3">
    <name type="scientific">Streptomyces litchfieldiae</name>
    <dbReference type="NCBI Taxonomy" id="3075543"/>
    <lineage>
        <taxon>Bacteria</taxon>
        <taxon>Bacillati</taxon>
        <taxon>Actinomycetota</taxon>
        <taxon>Actinomycetes</taxon>
        <taxon>Kitasatosporales</taxon>
        <taxon>Streptomycetaceae</taxon>
        <taxon>Streptomyces</taxon>
    </lineage>
</organism>
<name>A0ABU2N3C5_9ACTN</name>
<dbReference type="SUPFAM" id="SSF47413">
    <property type="entry name" value="lambda repressor-like DNA-binding domains"/>
    <property type="match status" value="1"/>
</dbReference>
<dbReference type="RefSeq" id="WP_311708685.1">
    <property type="nucleotide sequence ID" value="NZ_JAVREL010000034.1"/>
</dbReference>
<gene>
    <name evidence="2" type="ORF">RM590_34065</name>
</gene>
<accession>A0ABU2N3C5</accession>